<sequence>MGILASTCMQTYTEQEPWGEEMTAQYFLTASGPGDPTHNLYKSNIIELHAERPRTTKPQVCSGVCRHLALSPTSCYDGQEPSAILGWQKFVTDSLPALVTFFKKTCPSETFPMSS</sequence>
<dbReference type="AlphaFoldDB" id="A0AAV7T8K6"/>
<evidence type="ECO:0000313" key="1">
    <source>
        <dbReference type="EMBL" id="KAJ1172827.1"/>
    </source>
</evidence>
<accession>A0AAV7T8K6</accession>
<organism evidence="1 2">
    <name type="scientific">Pleurodeles waltl</name>
    <name type="common">Iberian ribbed newt</name>
    <dbReference type="NCBI Taxonomy" id="8319"/>
    <lineage>
        <taxon>Eukaryota</taxon>
        <taxon>Metazoa</taxon>
        <taxon>Chordata</taxon>
        <taxon>Craniata</taxon>
        <taxon>Vertebrata</taxon>
        <taxon>Euteleostomi</taxon>
        <taxon>Amphibia</taxon>
        <taxon>Batrachia</taxon>
        <taxon>Caudata</taxon>
        <taxon>Salamandroidea</taxon>
        <taxon>Salamandridae</taxon>
        <taxon>Pleurodelinae</taxon>
        <taxon>Pleurodeles</taxon>
    </lineage>
</organism>
<evidence type="ECO:0000313" key="2">
    <source>
        <dbReference type="Proteomes" id="UP001066276"/>
    </source>
</evidence>
<proteinExistence type="predicted"/>
<name>A0AAV7T8K6_PLEWA</name>
<dbReference type="EMBL" id="JANPWB010000007">
    <property type="protein sequence ID" value="KAJ1172827.1"/>
    <property type="molecule type" value="Genomic_DNA"/>
</dbReference>
<reference evidence="1" key="1">
    <citation type="journal article" date="2022" name="bioRxiv">
        <title>Sequencing and chromosome-scale assembly of the giantPleurodeles waltlgenome.</title>
        <authorList>
            <person name="Brown T."/>
            <person name="Elewa A."/>
            <person name="Iarovenko S."/>
            <person name="Subramanian E."/>
            <person name="Araus A.J."/>
            <person name="Petzold A."/>
            <person name="Susuki M."/>
            <person name="Suzuki K.-i.T."/>
            <person name="Hayashi T."/>
            <person name="Toyoda A."/>
            <person name="Oliveira C."/>
            <person name="Osipova E."/>
            <person name="Leigh N.D."/>
            <person name="Simon A."/>
            <person name="Yun M.H."/>
        </authorList>
    </citation>
    <scope>NUCLEOTIDE SEQUENCE</scope>
    <source>
        <strain evidence="1">20211129_DDA</strain>
        <tissue evidence="1">Liver</tissue>
    </source>
</reference>
<gene>
    <name evidence="1" type="ORF">NDU88_004669</name>
</gene>
<comment type="caution">
    <text evidence="1">The sequence shown here is derived from an EMBL/GenBank/DDBJ whole genome shotgun (WGS) entry which is preliminary data.</text>
</comment>
<keyword evidence="2" id="KW-1185">Reference proteome</keyword>
<dbReference type="Proteomes" id="UP001066276">
    <property type="component" value="Chromosome 4_1"/>
</dbReference>
<protein>
    <submittedName>
        <fullName evidence="1">Uncharacterized protein</fullName>
    </submittedName>
</protein>